<dbReference type="GO" id="GO:0016787">
    <property type="term" value="F:hydrolase activity"/>
    <property type="evidence" value="ECO:0007669"/>
    <property type="project" value="InterPro"/>
</dbReference>
<dbReference type="InterPro" id="IPR010662">
    <property type="entry name" value="RBBP9/YdeN"/>
</dbReference>
<dbReference type="Gene3D" id="3.40.50.1820">
    <property type="entry name" value="alpha/beta hydrolase"/>
    <property type="match status" value="1"/>
</dbReference>
<dbReference type="InterPro" id="IPR029058">
    <property type="entry name" value="AB_hydrolase_fold"/>
</dbReference>
<keyword evidence="2" id="KW-1185">Reference proteome</keyword>
<dbReference type="EMBL" id="PVTL01000011">
    <property type="protein sequence ID" value="PRY65059.1"/>
    <property type="molecule type" value="Genomic_DNA"/>
</dbReference>
<evidence type="ECO:0000313" key="1">
    <source>
        <dbReference type="EMBL" id="PRY65059.1"/>
    </source>
</evidence>
<evidence type="ECO:0008006" key="3">
    <source>
        <dbReference type="Google" id="ProtNLM"/>
    </source>
</evidence>
<sequence length="196" mass="20905">MIHDTAPAFLFLHGWQNRREPGQWHSEAVAELRSRGYRVEYPQLPQPDAPVVEAWRATVEASLAALAAGERPIVVVCHSLACLLWLGARPVGGGVERVLLVAPPAPRVLQDSVVAAFGALPLAVAASDEGRVTIVASDNDEYCPEGVESAFGSLGVPLVVLPGQGHLNTEAGYGTWPSVVDWCERPETQLVARTAS</sequence>
<organism evidence="1 2">
    <name type="scientific">Glaciihabitans tibetensis</name>
    <dbReference type="NCBI Taxonomy" id="1266600"/>
    <lineage>
        <taxon>Bacteria</taxon>
        <taxon>Bacillati</taxon>
        <taxon>Actinomycetota</taxon>
        <taxon>Actinomycetes</taxon>
        <taxon>Micrococcales</taxon>
        <taxon>Microbacteriaceae</taxon>
        <taxon>Glaciihabitans</taxon>
    </lineage>
</organism>
<protein>
    <recommendedName>
        <fullName evidence="3">Alpha/beta hydrolase family protein</fullName>
    </recommendedName>
</protein>
<proteinExistence type="predicted"/>
<name>A0A2T0V4E4_9MICO</name>
<dbReference type="AlphaFoldDB" id="A0A2T0V4E4"/>
<reference evidence="1 2" key="1">
    <citation type="submission" date="2018-03" db="EMBL/GenBank/DDBJ databases">
        <title>Genomic Encyclopedia of Type Strains, Phase III (KMG-III): the genomes of soil and plant-associated and newly described type strains.</title>
        <authorList>
            <person name="Whitman W."/>
        </authorList>
    </citation>
    <scope>NUCLEOTIDE SEQUENCE [LARGE SCALE GENOMIC DNA]</scope>
    <source>
        <strain evidence="1 2">CGMCC 1.12484</strain>
    </source>
</reference>
<dbReference type="Proteomes" id="UP000237983">
    <property type="component" value="Unassembled WGS sequence"/>
</dbReference>
<dbReference type="RefSeq" id="WP_106214908.1">
    <property type="nucleotide sequence ID" value="NZ_PVTL01000011.1"/>
</dbReference>
<comment type="caution">
    <text evidence="1">The sequence shown here is derived from an EMBL/GenBank/DDBJ whole genome shotgun (WGS) entry which is preliminary data.</text>
</comment>
<gene>
    <name evidence="1" type="ORF">B0I08_11178</name>
</gene>
<dbReference type="Pfam" id="PF06821">
    <property type="entry name" value="Ser_hydrolase"/>
    <property type="match status" value="1"/>
</dbReference>
<dbReference type="OrthoDB" id="9804993at2"/>
<evidence type="ECO:0000313" key="2">
    <source>
        <dbReference type="Proteomes" id="UP000237983"/>
    </source>
</evidence>
<dbReference type="SUPFAM" id="SSF53474">
    <property type="entry name" value="alpha/beta-Hydrolases"/>
    <property type="match status" value="1"/>
</dbReference>
<accession>A0A2T0V4E4</accession>